<dbReference type="OrthoDB" id="53211at2157"/>
<dbReference type="CDD" id="cd06971">
    <property type="entry name" value="PgpA"/>
    <property type="match status" value="1"/>
</dbReference>
<dbReference type="Pfam" id="PF04608">
    <property type="entry name" value="PgpA"/>
    <property type="match status" value="1"/>
</dbReference>
<gene>
    <name evidence="2" type="ORF">DPC56_01615</name>
</gene>
<protein>
    <submittedName>
        <fullName evidence="2">Alpha-ribazole phosphatase CobZ</fullName>
    </submittedName>
</protein>
<name>A0A328PI27_9EURY</name>
<dbReference type="InterPro" id="IPR036681">
    <property type="entry name" value="PgpA-like_sf"/>
</dbReference>
<proteinExistence type="predicted"/>
<reference evidence="2 3" key="1">
    <citation type="submission" date="2018-06" db="EMBL/GenBank/DDBJ databases">
        <title>Draft genome sequence of hyperthermophilic methanogen Methanothermobacter tenebrarum sp. MCM-B 1447.</title>
        <authorList>
            <person name="Pore S.D."/>
            <person name="Dagar S."/>
            <person name="Dhakephalkar P.K."/>
        </authorList>
    </citation>
    <scope>NUCLEOTIDE SEQUENCE [LARGE SCALE GENOMIC DNA]</scope>
    <source>
        <strain evidence="2 3">MCM B 1447</strain>
    </source>
</reference>
<accession>A0A328PI27</accession>
<dbReference type="Proteomes" id="UP000249782">
    <property type="component" value="Unassembled WGS sequence"/>
</dbReference>
<evidence type="ECO:0000313" key="2">
    <source>
        <dbReference type="EMBL" id="RAO79505.1"/>
    </source>
</evidence>
<evidence type="ECO:0000313" key="3">
    <source>
        <dbReference type="Proteomes" id="UP000249782"/>
    </source>
</evidence>
<keyword evidence="3" id="KW-1185">Reference proteome</keyword>
<comment type="caution">
    <text evidence="2">The sequence shown here is derived from an EMBL/GenBank/DDBJ whole genome shotgun (WGS) entry which is preliminary data.</text>
</comment>
<dbReference type="SUPFAM" id="SSF101307">
    <property type="entry name" value="YutG-like"/>
    <property type="match status" value="1"/>
</dbReference>
<dbReference type="Gene3D" id="1.10.3760.10">
    <property type="entry name" value="PgpA-like"/>
    <property type="match status" value="1"/>
</dbReference>
<dbReference type="GO" id="GO:0008962">
    <property type="term" value="F:phosphatidylglycerophosphatase activity"/>
    <property type="evidence" value="ECO:0007669"/>
    <property type="project" value="InterPro"/>
</dbReference>
<dbReference type="AlphaFoldDB" id="A0A328PI27"/>
<dbReference type="RefSeq" id="WP_112093334.1">
    <property type="nucleotide sequence ID" value="NZ_QLOE01000002.1"/>
</dbReference>
<organism evidence="2 3">
    <name type="scientific">Methanothermobacter tenebrarum</name>
    <dbReference type="NCBI Taxonomy" id="680118"/>
    <lineage>
        <taxon>Archaea</taxon>
        <taxon>Methanobacteriati</taxon>
        <taxon>Methanobacteriota</taxon>
        <taxon>Methanomada group</taxon>
        <taxon>Methanobacteria</taxon>
        <taxon>Methanobacteriales</taxon>
        <taxon>Methanobacteriaceae</taxon>
        <taxon>Methanothermobacter</taxon>
    </lineage>
</organism>
<dbReference type="GO" id="GO:0006629">
    <property type="term" value="P:lipid metabolic process"/>
    <property type="evidence" value="ECO:0007669"/>
    <property type="project" value="InterPro"/>
</dbReference>
<feature type="domain" description="YutG/PgpA" evidence="1">
    <location>
        <begin position="201"/>
        <end position="291"/>
    </location>
</feature>
<sequence length="294" mass="32871">MQIVKGETSIQYNKNKLTIKNSHGLKTLEVCETKSGFHETKKITYPSNDMGASADNFKLLLKDFENITCSIGIGNSLLDLIIFIDDNKSLEELLSYLKIVVETKDKILGPLTRFYKSKTILIISREGQPGNCNTKKLKNCIKTSLLETLKDNNISILDQLREKGILLDELVEAGLKLCIGVEIDNKLKEKLKRQLIKSLSDINVISLILAAIRAEEDLQYHRIKNVNIDDDPAHLYADEVLGMAVANQIAGTKAIFNFKRYDEEKPGIISRLGPMTDDVIAGLIAGSMSKIFEE</sequence>
<evidence type="ECO:0000259" key="1">
    <source>
        <dbReference type="Pfam" id="PF04608"/>
    </source>
</evidence>
<dbReference type="EMBL" id="QLOE01000002">
    <property type="protein sequence ID" value="RAO79505.1"/>
    <property type="molecule type" value="Genomic_DNA"/>
</dbReference>
<dbReference type="InterPro" id="IPR007686">
    <property type="entry name" value="YutG/PgpA"/>
</dbReference>